<name>A0ABU7G6D7_9ALTE</name>
<dbReference type="RefSeq" id="WP_329775990.1">
    <property type="nucleotide sequence ID" value="NZ_JAYDYW010000011.1"/>
</dbReference>
<feature type="domain" description="N-acetyltransferase" evidence="1">
    <location>
        <begin position="1"/>
        <end position="140"/>
    </location>
</feature>
<dbReference type="EMBL" id="JAYDYW010000011">
    <property type="protein sequence ID" value="MEE1674984.1"/>
    <property type="molecule type" value="Genomic_DNA"/>
</dbReference>
<evidence type="ECO:0000313" key="3">
    <source>
        <dbReference type="Proteomes" id="UP001310248"/>
    </source>
</evidence>
<dbReference type="CDD" id="cd04301">
    <property type="entry name" value="NAT_SF"/>
    <property type="match status" value="1"/>
</dbReference>
<dbReference type="Gene3D" id="3.40.630.30">
    <property type="match status" value="1"/>
</dbReference>
<reference evidence="2 3" key="2">
    <citation type="submission" date="2023-12" db="EMBL/GenBank/DDBJ databases">
        <authorList>
            <consortium name="Cladostephus spongiosus"/>
            <person name="Lorente B."/>
            <person name="Cabral C."/>
            <person name="Frias J."/>
            <person name="Faria J."/>
            <person name="Toubarro D."/>
        </authorList>
    </citation>
    <scope>NUCLEOTIDE SEQUENCE [LARGE SCALE GENOMIC DNA]</scope>
    <source>
        <strain evidence="2 3">ZMCS4</strain>
    </source>
</reference>
<proteinExistence type="predicted"/>
<reference evidence="3" key="1">
    <citation type="submission" date="2023-07" db="EMBL/GenBank/DDBJ databases">
        <title>Draft genome sequence of Agarivorans aestuarii strain ZMCS4, a CAZymes producing bacteria isolated from the marine brown algae Clodostephus spongiosus.</title>
        <authorList>
            <person name="Lorente B."/>
            <person name="Cabral C."/>
            <person name="Frias J."/>
            <person name="Faria J."/>
            <person name="Toubarro D."/>
        </authorList>
    </citation>
    <scope>NUCLEOTIDE SEQUENCE [LARGE SCALE GENOMIC DNA]</scope>
    <source>
        <strain evidence="3">ZMCS4</strain>
    </source>
</reference>
<sequence>MQIKLFDPQDDIAKLAEVMLVLRPSFTKEQLIEQISLQQQQGYQLAYLVADQQVVAVAGFVIGLKLSWGKHLYLDDLVTVENVRSKGFGLQLLQWLENYAKQQGCGQFHLGSGVQRFGAHRFYLRNGFDIKSHHFTKRLG</sequence>
<dbReference type="InterPro" id="IPR016181">
    <property type="entry name" value="Acyl_CoA_acyltransferase"/>
</dbReference>
<dbReference type="InterPro" id="IPR000182">
    <property type="entry name" value="GNAT_dom"/>
</dbReference>
<gene>
    <name evidence="2" type="ORF">SNR37_000306</name>
</gene>
<dbReference type="PROSITE" id="PS51186">
    <property type="entry name" value="GNAT"/>
    <property type="match status" value="1"/>
</dbReference>
<organism evidence="2 3">
    <name type="scientific">Agarivorans aestuarii</name>
    <dbReference type="NCBI Taxonomy" id="1563703"/>
    <lineage>
        <taxon>Bacteria</taxon>
        <taxon>Pseudomonadati</taxon>
        <taxon>Pseudomonadota</taxon>
        <taxon>Gammaproteobacteria</taxon>
        <taxon>Alteromonadales</taxon>
        <taxon>Alteromonadaceae</taxon>
        <taxon>Agarivorans</taxon>
    </lineage>
</organism>
<dbReference type="SUPFAM" id="SSF55729">
    <property type="entry name" value="Acyl-CoA N-acyltransferases (Nat)"/>
    <property type="match status" value="1"/>
</dbReference>
<evidence type="ECO:0000313" key="2">
    <source>
        <dbReference type="EMBL" id="MEE1674984.1"/>
    </source>
</evidence>
<accession>A0ABU7G6D7</accession>
<comment type="caution">
    <text evidence="2">The sequence shown here is derived from an EMBL/GenBank/DDBJ whole genome shotgun (WGS) entry which is preliminary data.</text>
</comment>
<dbReference type="Pfam" id="PF00583">
    <property type="entry name" value="Acetyltransf_1"/>
    <property type="match status" value="1"/>
</dbReference>
<keyword evidence="3" id="KW-1185">Reference proteome</keyword>
<evidence type="ECO:0000259" key="1">
    <source>
        <dbReference type="PROSITE" id="PS51186"/>
    </source>
</evidence>
<protein>
    <submittedName>
        <fullName evidence="2">GNAT family N-acetyltransferase</fullName>
    </submittedName>
</protein>
<dbReference type="Proteomes" id="UP001310248">
    <property type="component" value="Unassembled WGS sequence"/>
</dbReference>